<dbReference type="AlphaFoldDB" id="A0A0F9W2F8"/>
<organism evidence="2">
    <name type="scientific">marine sediment metagenome</name>
    <dbReference type="NCBI Taxonomy" id="412755"/>
    <lineage>
        <taxon>unclassified sequences</taxon>
        <taxon>metagenomes</taxon>
        <taxon>ecological metagenomes</taxon>
    </lineage>
</organism>
<reference evidence="2" key="1">
    <citation type="journal article" date="2015" name="Nature">
        <title>Complex archaea that bridge the gap between prokaryotes and eukaryotes.</title>
        <authorList>
            <person name="Spang A."/>
            <person name="Saw J.H."/>
            <person name="Jorgensen S.L."/>
            <person name="Zaremba-Niedzwiedzka K."/>
            <person name="Martijn J."/>
            <person name="Lind A.E."/>
            <person name="van Eijk R."/>
            <person name="Schleper C."/>
            <person name="Guy L."/>
            <person name="Ettema T.J."/>
        </authorList>
    </citation>
    <scope>NUCLEOTIDE SEQUENCE</scope>
</reference>
<name>A0A0F9W2F8_9ZZZZ</name>
<proteinExistence type="predicted"/>
<protein>
    <submittedName>
        <fullName evidence="2">Uncharacterized protein</fullName>
    </submittedName>
</protein>
<evidence type="ECO:0000256" key="1">
    <source>
        <dbReference type="SAM" id="MobiDB-lite"/>
    </source>
</evidence>
<accession>A0A0F9W2F8</accession>
<sequence>MKHAREDYNRIQDPDGLIPEDEPVFLLRGQDEFAWRAVFFYAQTAKSKGGDPEIVKNALEQSNRMRHWSPQKSPDMPSEPSK</sequence>
<gene>
    <name evidence="2" type="ORF">LCGC14_0412090</name>
</gene>
<evidence type="ECO:0000313" key="2">
    <source>
        <dbReference type="EMBL" id="KKN72258.1"/>
    </source>
</evidence>
<comment type="caution">
    <text evidence="2">The sequence shown here is derived from an EMBL/GenBank/DDBJ whole genome shotgun (WGS) entry which is preliminary data.</text>
</comment>
<feature type="region of interest" description="Disordered" evidence="1">
    <location>
        <begin position="47"/>
        <end position="82"/>
    </location>
</feature>
<dbReference type="EMBL" id="LAZR01000365">
    <property type="protein sequence ID" value="KKN72258.1"/>
    <property type="molecule type" value="Genomic_DNA"/>
</dbReference>